<feature type="region of interest" description="Disordered" evidence="1">
    <location>
        <begin position="129"/>
        <end position="149"/>
    </location>
</feature>
<dbReference type="PANTHER" id="PTHR34957">
    <property type="entry name" value="NUCLEAR TRANSPORT FACTOR 2 (NTF2) FAMILY PROTEIN"/>
    <property type="match status" value="1"/>
</dbReference>
<dbReference type="RefSeq" id="WP_179634462.1">
    <property type="nucleotide sequence ID" value="NZ_CAXYYM010000167.1"/>
</dbReference>
<evidence type="ECO:0000259" key="2">
    <source>
        <dbReference type="Pfam" id="PF13474"/>
    </source>
</evidence>
<dbReference type="SUPFAM" id="SSF54427">
    <property type="entry name" value="NTF2-like"/>
    <property type="match status" value="1"/>
</dbReference>
<keyword evidence="4" id="KW-1185">Reference proteome</keyword>
<dbReference type="InterPro" id="IPR032710">
    <property type="entry name" value="NTF2-like_dom_sf"/>
</dbReference>
<sequence>MPRVKPLQAALMATPDETEAQFYEALQHADLDRVMSVWSDDEDIACIHPGGPRLVGAQAIRSAFESLFANGSVDARISQVRRIVAGGFAVHHVLEELRVATPEGPQRAYVLATNIFVKTPQGWRLLAHHASPGSPRQVQEFSDEPSMLH</sequence>
<proteinExistence type="predicted"/>
<evidence type="ECO:0000313" key="3">
    <source>
        <dbReference type="EMBL" id="NYG33727.1"/>
    </source>
</evidence>
<feature type="domain" description="SnoaL-like" evidence="2">
    <location>
        <begin position="20"/>
        <end position="132"/>
    </location>
</feature>
<reference evidence="3 4" key="1">
    <citation type="submission" date="2020-07" db="EMBL/GenBank/DDBJ databases">
        <title>Genomic Encyclopedia of Archaeal and Bacterial Type Strains, Phase II (KMG-II): from individual species to whole genera.</title>
        <authorList>
            <person name="Goeker M."/>
        </authorList>
    </citation>
    <scope>NUCLEOTIDE SEQUENCE [LARGE SCALE GENOMIC DNA]</scope>
    <source>
        <strain evidence="3 4">DSM 21226</strain>
    </source>
</reference>
<dbReference type="InterPro" id="IPR037401">
    <property type="entry name" value="SnoaL-like"/>
</dbReference>
<dbReference type="Pfam" id="PF13474">
    <property type="entry name" value="SnoaL_3"/>
    <property type="match status" value="1"/>
</dbReference>
<dbReference type="PANTHER" id="PTHR34957:SF1">
    <property type="entry name" value="NUCLEAR TRANSPORT FACTOR 2 (NTF2) FAMILY PROTEIN"/>
    <property type="match status" value="1"/>
</dbReference>
<evidence type="ECO:0000256" key="1">
    <source>
        <dbReference type="SAM" id="MobiDB-lite"/>
    </source>
</evidence>
<organism evidence="3 4">
    <name type="scientific">Sphaerotilus montanus</name>
    <dbReference type="NCBI Taxonomy" id="522889"/>
    <lineage>
        <taxon>Bacteria</taxon>
        <taxon>Pseudomonadati</taxon>
        <taxon>Pseudomonadota</taxon>
        <taxon>Betaproteobacteria</taxon>
        <taxon>Burkholderiales</taxon>
        <taxon>Sphaerotilaceae</taxon>
        <taxon>Sphaerotilus</taxon>
    </lineage>
</organism>
<comment type="caution">
    <text evidence="3">The sequence shown here is derived from an EMBL/GenBank/DDBJ whole genome shotgun (WGS) entry which is preliminary data.</text>
</comment>
<evidence type="ECO:0000313" key="4">
    <source>
        <dbReference type="Proteomes" id="UP000518288"/>
    </source>
</evidence>
<dbReference type="Proteomes" id="UP000518288">
    <property type="component" value="Unassembled WGS sequence"/>
</dbReference>
<accession>A0A7Y9QYC7</accession>
<gene>
    <name evidence="3" type="ORF">BDD16_002713</name>
</gene>
<dbReference type="AlphaFoldDB" id="A0A7Y9QYC7"/>
<dbReference type="Gene3D" id="3.10.450.50">
    <property type="match status" value="1"/>
</dbReference>
<name>A0A7Y9QYC7_9BURK</name>
<dbReference type="EMBL" id="JACCFH010000001">
    <property type="protein sequence ID" value="NYG33727.1"/>
    <property type="molecule type" value="Genomic_DNA"/>
</dbReference>
<protein>
    <submittedName>
        <fullName evidence="3">Uncharacterized protein (TIGR02246 family)</fullName>
    </submittedName>
</protein>